<dbReference type="EMBL" id="CP001052">
    <property type="protein sequence ID" value="ACD14802.1"/>
    <property type="molecule type" value="Genomic_DNA"/>
</dbReference>
<reference evidence="1 2" key="1">
    <citation type="journal article" date="2011" name="J. Bacteriol.">
        <title>Complete genome sequence of the plant growth-promoting endophyte Burkholderia phytofirmans strain PsJN.</title>
        <authorList>
            <person name="Weilharter A."/>
            <person name="Mitter B."/>
            <person name="Shin M.V."/>
            <person name="Chain P.S."/>
            <person name="Nowak J."/>
            <person name="Sessitsch A."/>
        </authorList>
    </citation>
    <scope>NUCLEOTIDE SEQUENCE [LARGE SCALE GENOMIC DNA]</scope>
    <source>
        <strain evidence="2">DSM 17436 / LMG 22146 / PsJN</strain>
    </source>
</reference>
<dbReference type="KEGG" id="bpy:Bphyt_0377"/>
<dbReference type="AlphaFoldDB" id="B2T1S3"/>
<name>B2T1S3_PARPJ</name>
<gene>
    <name evidence="1" type="ordered locus">Bphyt_0377</name>
</gene>
<evidence type="ECO:0000313" key="1">
    <source>
        <dbReference type="EMBL" id="ACD14802.1"/>
    </source>
</evidence>
<protein>
    <submittedName>
        <fullName evidence="1">Uncharacterized protein</fullName>
    </submittedName>
</protein>
<sequence length="43" mass="4661">MLQRTAGLGMILKMLPAWRAYPVHPGQPVAAALRGIRPSPHPC</sequence>
<evidence type="ECO:0000313" key="2">
    <source>
        <dbReference type="Proteomes" id="UP000001739"/>
    </source>
</evidence>
<dbReference type="Proteomes" id="UP000001739">
    <property type="component" value="Chromosome 1"/>
</dbReference>
<proteinExistence type="predicted"/>
<dbReference type="HOGENOM" id="CLU_3230686_0_0_4"/>
<organism evidence="1 2">
    <name type="scientific">Paraburkholderia phytofirmans (strain DSM 17436 / LMG 22146 / PsJN)</name>
    <name type="common">Burkholderia phytofirmans</name>
    <dbReference type="NCBI Taxonomy" id="398527"/>
    <lineage>
        <taxon>Bacteria</taxon>
        <taxon>Pseudomonadati</taxon>
        <taxon>Pseudomonadota</taxon>
        <taxon>Betaproteobacteria</taxon>
        <taxon>Burkholderiales</taxon>
        <taxon>Burkholderiaceae</taxon>
        <taxon>Paraburkholderia</taxon>
    </lineage>
</organism>
<dbReference type="STRING" id="398527.Bphyt_0377"/>
<accession>B2T1S3</accession>